<evidence type="ECO:0000313" key="2">
    <source>
        <dbReference type="Proteomes" id="UP000198838"/>
    </source>
</evidence>
<dbReference type="CDD" id="cd09911">
    <property type="entry name" value="Lin0431_like"/>
    <property type="match status" value="1"/>
</dbReference>
<dbReference type="Gene3D" id="2.60.320.10">
    <property type="entry name" value="N-utilization substance G protein NusG, insert domain"/>
    <property type="match status" value="1"/>
</dbReference>
<dbReference type="STRING" id="1120918.SAMN05216249_12130"/>
<dbReference type="InterPro" id="IPR038690">
    <property type="entry name" value="NusG_2_sf"/>
</dbReference>
<dbReference type="AlphaFoldDB" id="A0A1I1A6M9"/>
<sequence length="130" mass="14500">MKKNIKKSDIYLILIIAILAIGAFAFQKIYENKTSVGKAYAVIRINGDIYKKLPLDEDTEVKIELKDGNYNIVKIKDKKAYISEASCPDKICVHEGKISKNHQVITCLPNKVTVTIENTDEKDAADVVAS</sequence>
<organism evidence="1 2">
    <name type="scientific">Acetitomaculum ruminis DSM 5522</name>
    <dbReference type="NCBI Taxonomy" id="1120918"/>
    <lineage>
        <taxon>Bacteria</taxon>
        <taxon>Bacillati</taxon>
        <taxon>Bacillota</taxon>
        <taxon>Clostridia</taxon>
        <taxon>Lachnospirales</taxon>
        <taxon>Lachnospiraceae</taxon>
        <taxon>Acetitomaculum</taxon>
    </lineage>
</organism>
<accession>A0A1I1A6M9</accession>
<dbReference type="Pfam" id="PF07009">
    <property type="entry name" value="NusG_II"/>
    <property type="match status" value="1"/>
</dbReference>
<dbReference type="Proteomes" id="UP000198838">
    <property type="component" value="Unassembled WGS sequence"/>
</dbReference>
<dbReference type="EMBL" id="FOJY01000021">
    <property type="protein sequence ID" value="SFB33026.1"/>
    <property type="molecule type" value="Genomic_DNA"/>
</dbReference>
<dbReference type="RefSeq" id="WP_177205670.1">
    <property type="nucleotide sequence ID" value="NZ_FOJY01000021.1"/>
</dbReference>
<keyword evidence="2" id="KW-1185">Reference proteome</keyword>
<gene>
    <name evidence="1" type="ORF">SAMN05216249_12130</name>
</gene>
<name>A0A1I1A6M9_9FIRM</name>
<evidence type="ECO:0000313" key="1">
    <source>
        <dbReference type="EMBL" id="SFB33026.1"/>
    </source>
</evidence>
<reference evidence="1 2" key="1">
    <citation type="submission" date="2016-10" db="EMBL/GenBank/DDBJ databases">
        <authorList>
            <person name="de Groot N.N."/>
        </authorList>
    </citation>
    <scope>NUCLEOTIDE SEQUENCE [LARGE SCALE GENOMIC DNA]</scope>
    <source>
        <strain evidence="1 2">DSM 5522</strain>
    </source>
</reference>
<protein>
    <submittedName>
        <fullName evidence="1">Uncharacterized protein</fullName>
    </submittedName>
</protein>
<proteinExistence type="predicted"/>